<gene>
    <name evidence="1" type="ORF">JOF53_007405</name>
</gene>
<organism evidence="1 2">
    <name type="scientific">Crossiella equi</name>
    <dbReference type="NCBI Taxonomy" id="130796"/>
    <lineage>
        <taxon>Bacteria</taxon>
        <taxon>Bacillati</taxon>
        <taxon>Actinomycetota</taxon>
        <taxon>Actinomycetes</taxon>
        <taxon>Pseudonocardiales</taxon>
        <taxon>Pseudonocardiaceae</taxon>
        <taxon>Crossiella</taxon>
    </lineage>
</organism>
<sequence length="46" mass="5016">MDPRQELGVPLEAPGLEAILDMPERRIPEFSGPYSALPAQLRPVTG</sequence>
<accession>A0ABS5APP3</accession>
<comment type="caution">
    <text evidence="1">The sequence shown here is derived from an EMBL/GenBank/DDBJ whole genome shotgun (WGS) entry which is preliminary data.</text>
</comment>
<dbReference type="EMBL" id="JAGIOO010000001">
    <property type="protein sequence ID" value="MBP2478533.1"/>
    <property type="molecule type" value="Genomic_DNA"/>
</dbReference>
<keyword evidence="2" id="KW-1185">Reference proteome</keyword>
<dbReference type="Proteomes" id="UP001519363">
    <property type="component" value="Unassembled WGS sequence"/>
</dbReference>
<proteinExistence type="predicted"/>
<evidence type="ECO:0000313" key="2">
    <source>
        <dbReference type="Proteomes" id="UP001519363"/>
    </source>
</evidence>
<protein>
    <submittedName>
        <fullName evidence="1">Uncharacterized protein</fullName>
    </submittedName>
</protein>
<evidence type="ECO:0000313" key="1">
    <source>
        <dbReference type="EMBL" id="MBP2478533.1"/>
    </source>
</evidence>
<reference evidence="1 2" key="1">
    <citation type="submission" date="2021-03" db="EMBL/GenBank/DDBJ databases">
        <title>Sequencing the genomes of 1000 actinobacteria strains.</title>
        <authorList>
            <person name="Klenk H.-P."/>
        </authorList>
    </citation>
    <scope>NUCLEOTIDE SEQUENCE [LARGE SCALE GENOMIC DNA]</scope>
    <source>
        <strain evidence="1 2">DSM 44580</strain>
    </source>
</reference>
<dbReference type="RefSeq" id="WP_158103761.1">
    <property type="nucleotide sequence ID" value="NZ_JAGIOO010000001.1"/>
</dbReference>
<name>A0ABS5APP3_9PSEU</name>